<evidence type="ECO:0000256" key="1">
    <source>
        <dbReference type="SAM" id="Coils"/>
    </source>
</evidence>
<keyword evidence="1" id="KW-0175">Coiled coil</keyword>
<dbReference type="Pfam" id="PF17261">
    <property type="entry name" value="DUF5327"/>
    <property type="match status" value="1"/>
</dbReference>
<gene>
    <name evidence="3" type="ORF">ACFYKT_15865</name>
</gene>
<protein>
    <submittedName>
        <fullName evidence="3">YwdI family protein</fullName>
    </submittedName>
</protein>
<feature type="region of interest" description="Disordered" evidence="2">
    <location>
        <begin position="58"/>
        <end position="89"/>
    </location>
</feature>
<comment type="caution">
    <text evidence="3">The sequence shown here is derived from an EMBL/GenBank/DDBJ whole genome shotgun (WGS) entry which is preliminary data.</text>
</comment>
<evidence type="ECO:0000256" key="2">
    <source>
        <dbReference type="SAM" id="MobiDB-lite"/>
    </source>
</evidence>
<proteinExistence type="predicted"/>
<dbReference type="RefSeq" id="WP_389221595.1">
    <property type="nucleotide sequence ID" value="NZ_JBIACJ010000008.1"/>
</dbReference>
<reference evidence="3 4" key="1">
    <citation type="submission" date="2024-08" db="EMBL/GenBank/DDBJ databases">
        <title>Two novel Cytobacillus novel species.</title>
        <authorList>
            <person name="Liu G."/>
        </authorList>
    </citation>
    <scope>NUCLEOTIDE SEQUENCE [LARGE SCALE GENOMIC DNA]</scope>
    <source>
        <strain evidence="3 4">FJAT-53684</strain>
    </source>
</reference>
<keyword evidence="4" id="KW-1185">Reference proteome</keyword>
<evidence type="ECO:0000313" key="4">
    <source>
        <dbReference type="Proteomes" id="UP001601058"/>
    </source>
</evidence>
<dbReference type="Proteomes" id="UP001601058">
    <property type="component" value="Unassembled WGS sequence"/>
</dbReference>
<name>A0ABW6K514_9BACI</name>
<dbReference type="EMBL" id="JBIACJ010000008">
    <property type="protein sequence ID" value="MFE8697817.1"/>
    <property type="molecule type" value="Genomic_DNA"/>
</dbReference>
<sequence>MNISVQQLLKKIEEELNEAKGIANEARMRERIHAIKSICELILDEQIMPAASKNTLTLQPVHQTQPASIQQSKRLEMEDDANGESLLDF</sequence>
<accession>A0ABW6K514</accession>
<feature type="coiled-coil region" evidence="1">
    <location>
        <begin position="2"/>
        <end position="29"/>
    </location>
</feature>
<organism evidence="3 4">
    <name type="scientific">Cytobacillus mangrovibacter</name>
    <dbReference type="NCBI Taxonomy" id="3299024"/>
    <lineage>
        <taxon>Bacteria</taxon>
        <taxon>Bacillati</taxon>
        <taxon>Bacillota</taxon>
        <taxon>Bacilli</taxon>
        <taxon>Bacillales</taxon>
        <taxon>Bacillaceae</taxon>
        <taxon>Cytobacillus</taxon>
    </lineage>
</organism>
<feature type="compositionally biased region" description="Polar residues" evidence="2">
    <location>
        <begin position="58"/>
        <end position="72"/>
    </location>
</feature>
<evidence type="ECO:0000313" key="3">
    <source>
        <dbReference type="EMBL" id="MFE8697817.1"/>
    </source>
</evidence>
<dbReference type="InterPro" id="IPR035218">
    <property type="entry name" value="DUF5327"/>
</dbReference>